<evidence type="ECO:0000313" key="6">
    <source>
        <dbReference type="Proteomes" id="UP000600101"/>
    </source>
</evidence>
<comment type="similarity">
    <text evidence="1 4">Belongs to the DegT/DnrJ/EryC1 family.</text>
</comment>
<feature type="active site" description="Proton acceptor" evidence="2">
    <location>
        <position position="193"/>
    </location>
</feature>
<name>A0A9X0QYE7_9PROT</name>
<evidence type="ECO:0000256" key="2">
    <source>
        <dbReference type="PIRSR" id="PIRSR000390-1"/>
    </source>
</evidence>
<dbReference type="PANTHER" id="PTHR30244:SF34">
    <property type="entry name" value="DTDP-4-AMINO-4,6-DIDEOXYGALACTOSE TRANSAMINASE"/>
    <property type="match status" value="1"/>
</dbReference>
<dbReference type="GO" id="GO:0000271">
    <property type="term" value="P:polysaccharide biosynthetic process"/>
    <property type="evidence" value="ECO:0007669"/>
    <property type="project" value="TreeGrafter"/>
</dbReference>
<dbReference type="Proteomes" id="UP000600101">
    <property type="component" value="Unassembled WGS sequence"/>
</dbReference>
<dbReference type="PIRSF" id="PIRSF000390">
    <property type="entry name" value="PLP_StrS"/>
    <property type="match status" value="1"/>
</dbReference>
<dbReference type="Gene3D" id="3.40.640.10">
    <property type="entry name" value="Type I PLP-dependent aspartate aminotransferase-like (Major domain)"/>
    <property type="match status" value="1"/>
</dbReference>
<dbReference type="SUPFAM" id="SSF53383">
    <property type="entry name" value="PLP-dependent transferases"/>
    <property type="match status" value="1"/>
</dbReference>
<protein>
    <submittedName>
        <fullName evidence="5">DegT/DnrJ/EryC1/StrS family aminotransferase</fullName>
    </submittedName>
</protein>
<dbReference type="InterPro" id="IPR015422">
    <property type="entry name" value="PyrdxlP-dep_Trfase_small"/>
</dbReference>
<dbReference type="Pfam" id="PF01041">
    <property type="entry name" value="DegT_DnrJ_EryC1"/>
    <property type="match status" value="1"/>
</dbReference>
<gene>
    <name evidence="5" type="ORF">H7965_13230</name>
</gene>
<dbReference type="CDD" id="cd00616">
    <property type="entry name" value="AHBA_syn"/>
    <property type="match status" value="1"/>
</dbReference>
<evidence type="ECO:0000313" key="5">
    <source>
        <dbReference type="EMBL" id="MBC4016281.1"/>
    </source>
</evidence>
<keyword evidence="3 4" id="KW-0663">Pyridoxal phosphate</keyword>
<evidence type="ECO:0000256" key="3">
    <source>
        <dbReference type="PIRSR" id="PIRSR000390-2"/>
    </source>
</evidence>
<comment type="caution">
    <text evidence="5">The sequence shown here is derived from an EMBL/GenBank/DDBJ whole genome shotgun (WGS) entry which is preliminary data.</text>
</comment>
<organism evidence="5 6">
    <name type="scientific">Siccirubricoccus deserti</name>
    <dbReference type="NCBI Taxonomy" id="2013562"/>
    <lineage>
        <taxon>Bacteria</taxon>
        <taxon>Pseudomonadati</taxon>
        <taxon>Pseudomonadota</taxon>
        <taxon>Alphaproteobacteria</taxon>
        <taxon>Acetobacterales</taxon>
        <taxon>Roseomonadaceae</taxon>
        <taxon>Siccirubricoccus</taxon>
    </lineage>
</organism>
<dbReference type="AlphaFoldDB" id="A0A9X0QYE7"/>
<keyword evidence="5" id="KW-0808">Transferase</keyword>
<dbReference type="RefSeq" id="WP_186771054.1">
    <property type="nucleotide sequence ID" value="NZ_JACOMF010000014.1"/>
</dbReference>
<dbReference type="EMBL" id="JACOMF010000014">
    <property type="protein sequence ID" value="MBC4016281.1"/>
    <property type="molecule type" value="Genomic_DNA"/>
</dbReference>
<accession>A0A9X0QYE7</accession>
<sequence length="390" mass="41225">MSDPSAVPGVPLSDLDYDAAEETAVLRVLRSKWLSTGPEVKQFEAEVAALLGVQHAVAVANGTAALHLALLALGIGPGDEVIQPAINFVAAANVTRATGATPVLADIVGLAEPVLDPAEVERRITPRTRAVVVMHYGGYATRLVEIARLCRARGLALVEDACHAIGGRAGGGADAPMAGSLGHLSCFSFFSNKNLAIGEGGMVTTDRDDLLAAVTRLRSHGMTSLSWERHRGHASSYDVVVNGYNYRMDDLRAALGRAQLAKLARNNDRRRALVAAYRARLREVPGVILPFAEADIAASACHLMTLVAPGAAAREAIAEALRAHGIQSSRHYPCITGFSAFAEMAENSLPHSLEFAARTLTLPLFPTMTMDQLDRVCDAVAAALRQTLAA</sequence>
<evidence type="ECO:0000256" key="1">
    <source>
        <dbReference type="ARBA" id="ARBA00037999"/>
    </source>
</evidence>
<reference evidence="5" key="1">
    <citation type="submission" date="2020-08" db="EMBL/GenBank/DDBJ databases">
        <authorList>
            <person name="Hu Y."/>
            <person name="Nguyen S.V."/>
            <person name="Li F."/>
            <person name="Fanning S."/>
        </authorList>
    </citation>
    <scope>NUCLEOTIDE SEQUENCE</scope>
    <source>
        <strain evidence="5">SYSU D8009</strain>
    </source>
</reference>
<feature type="modified residue" description="N6-(pyridoxal phosphate)lysine" evidence="3">
    <location>
        <position position="193"/>
    </location>
</feature>
<dbReference type="InterPro" id="IPR000653">
    <property type="entry name" value="DegT/StrS_aminotransferase"/>
</dbReference>
<dbReference type="InterPro" id="IPR015421">
    <property type="entry name" value="PyrdxlP-dep_Trfase_major"/>
</dbReference>
<dbReference type="InterPro" id="IPR015424">
    <property type="entry name" value="PyrdxlP-dep_Trfase"/>
</dbReference>
<keyword evidence="6" id="KW-1185">Reference proteome</keyword>
<evidence type="ECO:0000256" key="4">
    <source>
        <dbReference type="RuleBase" id="RU004508"/>
    </source>
</evidence>
<dbReference type="GO" id="GO:0008483">
    <property type="term" value="F:transaminase activity"/>
    <property type="evidence" value="ECO:0007669"/>
    <property type="project" value="UniProtKB-KW"/>
</dbReference>
<keyword evidence="5" id="KW-0032">Aminotransferase</keyword>
<dbReference type="PANTHER" id="PTHR30244">
    <property type="entry name" value="TRANSAMINASE"/>
    <property type="match status" value="1"/>
</dbReference>
<dbReference type="GO" id="GO:0030170">
    <property type="term" value="F:pyridoxal phosphate binding"/>
    <property type="evidence" value="ECO:0007669"/>
    <property type="project" value="TreeGrafter"/>
</dbReference>
<proteinExistence type="inferred from homology"/>
<dbReference type="Gene3D" id="3.90.1150.10">
    <property type="entry name" value="Aspartate Aminotransferase, domain 1"/>
    <property type="match status" value="1"/>
</dbReference>